<dbReference type="Gene3D" id="2.40.70.10">
    <property type="entry name" value="Acid Proteases"/>
    <property type="match status" value="1"/>
</dbReference>
<dbReference type="SUPFAM" id="SSF56672">
    <property type="entry name" value="DNA/RNA polymerases"/>
    <property type="match status" value="1"/>
</dbReference>
<dbReference type="CDD" id="cd00303">
    <property type="entry name" value="retropepsin_like"/>
    <property type="match status" value="1"/>
</dbReference>
<keyword evidence="4" id="KW-0378">Hydrolase</keyword>
<evidence type="ECO:0000259" key="7">
    <source>
        <dbReference type="PROSITE" id="PS50994"/>
    </source>
</evidence>
<evidence type="ECO:0000256" key="4">
    <source>
        <dbReference type="ARBA" id="ARBA00022759"/>
    </source>
</evidence>
<dbReference type="InterPro" id="IPR036397">
    <property type="entry name" value="RNaseH_sf"/>
</dbReference>
<dbReference type="Gene3D" id="3.10.10.10">
    <property type="entry name" value="HIV Type 1 Reverse Transcriptase, subunit A, domain 1"/>
    <property type="match status" value="1"/>
</dbReference>
<dbReference type="InterPro" id="IPR050951">
    <property type="entry name" value="Retrovirus_Pol_polyprotein"/>
</dbReference>
<feature type="region of interest" description="Disordered" evidence="6">
    <location>
        <begin position="34"/>
        <end position="66"/>
    </location>
</feature>
<name>A0A2Z6NX53_TRISU</name>
<keyword evidence="5" id="KW-0511">Multifunctional enzyme</keyword>
<dbReference type="InterPro" id="IPR041577">
    <property type="entry name" value="RT_RNaseH_2"/>
</dbReference>
<dbReference type="PANTHER" id="PTHR37984">
    <property type="entry name" value="PROTEIN CBG26694"/>
    <property type="match status" value="1"/>
</dbReference>
<evidence type="ECO:0000256" key="6">
    <source>
        <dbReference type="SAM" id="MobiDB-lite"/>
    </source>
</evidence>
<reference evidence="9" key="1">
    <citation type="journal article" date="2017" name="Front. Plant Sci.">
        <title>Climate Clever Clovers: New Paradigm to Reduce the Environmental Footprint of Ruminants by Breeding Low Methanogenic Forages Utilizing Haplotype Variation.</title>
        <authorList>
            <person name="Kaur P."/>
            <person name="Appels R."/>
            <person name="Bayer P.E."/>
            <person name="Keeble-Gagnere G."/>
            <person name="Wang J."/>
            <person name="Hirakawa H."/>
            <person name="Shirasawa K."/>
            <person name="Vercoe P."/>
            <person name="Stefanova K."/>
            <person name="Durmic Z."/>
            <person name="Nichols P."/>
            <person name="Revell C."/>
            <person name="Isobe S.N."/>
            <person name="Edwards D."/>
            <person name="Erskine W."/>
        </authorList>
    </citation>
    <scope>NUCLEOTIDE SEQUENCE [LARGE SCALE GENOMIC DNA]</scope>
    <source>
        <strain evidence="9">cv. Daliak</strain>
    </source>
</reference>
<feature type="domain" description="Integrase catalytic" evidence="7">
    <location>
        <begin position="1012"/>
        <end position="1176"/>
    </location>
</feature>
<protein>
    <recommendedName>
        <fullName evidence="7">Integrase catalytic domain-containing protein</fullName>
    </recommendedName>
</protein>
<dbReference type="Proteomes" id="UP000242715">
    <property type="component" value="Unassembled WGS sequence"/>
</dbReference>
<feature type="compositionally biased region" description="Polar residues" evidence="6">
    <location>
        <begin position="239"/>
        <end position="248"/>
    </location>
</feature>
<dbReference type="InterPro" id="IPR043128">
    <property type="entry name" value="Rev_trsase/Diguanyl_cyclase"/>
</dbReference>
<proteinExistence type="predicted"/>
<dbReference type="FunFam" id="3.10.10.10:FF:000002">
    <property type="entry name" value="Retrovirus-related Pol polyprotein from transposon 17.6-like protein"/>
    <property type="match status" value="1"/>
</dbReference>
<dbReference type="Pfam" id="PF17919">
    <property type="entry name" value="RT_RNaseH_2"/>
    <property type="match status" value="1"/>
</dbReference>
<dbReference type="GO" id="GO:0003676">
    <property type="term" value="F:nucleic acid binding"/>
    <property type="evidence" value="ECO:0007669"/>
    <property type="project" value="InterPro"/>
</dbReference>
<evidence type="ECO:0000313" key="9">
    <source>
        <dbReference type="Proteomes" id="UP000242715"/>
    </source>
</evidence>
<evidence type="ECO:0000313" key="8">
    <source>
        <dbReference type="EMBL" id="GAU41450.1"/>
    </source>
</evidence>
<gene>
    <name evidence="8" type="ORF">TSUD_98460</name>
</gene>
<dbReference type="GO" id="GO:0016779">
    <property type="term" value="F:nucleotidyltransferase activity"/>
    <property type="evidence" value="ECO:0007669"/>
    <property type="project" value="UniProtKB-KW"/>
</dbReference>
<evidence type="ECO:0000256" key="1">
    <source>
        <dbReference type="ARBA" id="ARBA00022679"/>
    </source>
</evidence>
<keyword evidence="2" id="KW-0548">Nucleotidyltransferase</keyword>
<keyword evidence="9" id="KW-1185">Reference proteome</keyword>
<sequence length="1385" mass="156012">MTRTNSDKLDELTALLTTFRASFEAKMDAVTNRVESLERRTSEPTAEQANSSGNSQNQSIPEPHHHSRHVLKLDVPRFSGIDAHGWIFKITQFFTYHNTPDEERITVASFYLDGPALAWYQWKHSNGEIVSWTQFLRALELRFAPTAYDDPRGKLFKLQQTTSVASYLSEFEALANRIVGLSPQDLLSCFVSGLKVEIRREVLAQQPVDLSQAAGLARLHEEKIQDLLRLARPKQPFTPWNTSSSTKTFAAPTTKPNSEITKNSPPPPLLPTPQPKTRFRQLYAAELADRREKGLCFNCDERFSRNHRCKARFLLLIAVDNDEEEKGGPEAEIGESEIPTDSLLALLGTQEEAQLAQLSYHAMSGIQTAQTIKVLGKIAQHSVHVLVDGGSTLNFIQTQVARTLGLIHSPSPSLKVIVGNGDELTSNHVSKEVQIEIQGHNFVMDLYTLNLSGPDVVLGTPWLKTLGPVLMDYETLTMQFVHGQKKVELKGEKNPNVSDISYVQLKKLVQQEPMAQVFSLQISNLTTPTSAPLHTTHSDPNIKRLITQFAPLFEEPNRLPPPRLTDHAIPLIPNSSPVNVRPYRYPHAQKQEIESQVQKLLNNGWIQPSNSPFSSPVLLLKKKDGTWRMCVDYRALNAITVKDRLPPNSFTTNPDSQKTAFRTHDGHYEYRVMPFGLCNAPATFQATMNDVFRPLLRKTSAKCCFSQTKIDYLGHIVTNGTVAPDPSKVQAILDWPKPKNLKALRGFLGLFGYYRKFIKGYASLAHPLTNLLRKDSFKWSTEAQHAFESLKQAMVTAPVLALPDFSSHFIIQTDASNFAMGAVLLQRDHPLAFYSKEILTQVIQTPEQQYYLAKLLGYHYEIQYKPGSSNIVADALSRVAVPDATQLLQLTVPQFLFLEELKKELLTDTVFLDMRDRLLKDPASLPDFQLVDGLLLKRGRIWISPSSRFKQLLLREFHETLVGGHAGLSKTMKRLSENFFWDNMKQEAQTFIRQCVVCQQTKYISQKPQGLLQPLPIPNNVWEDISMDFVTGLPLSKGCTVIMVVVDRFSKAIHLGALASGFTAYKVAELFVTMVCKLHGLPKSIVSDRDPVFIGRFWSDLFKFSGTLLRMSSAYHPQTDGQTEVMNRTVEQYLRAFIHEKPSQWVTLLPWAEYHYNTSVHTASGLTPYQVMFGKPAPSIPSYITGSSSIDACDAVLTSREEILTLLRKNLTKAQVQMKNAADKHRREVDFPVGAWVYVKLQPYRQISVTGPPPSSIDQLPPDSVENHPLVTPLAVVAFQSQLINGVPTRFALVQWQGLLPDDTSWERWDEFCRTYNLEDKVDFDGGSIDMIKPKNKQSHKSPIMDEEAQIAGNEKTRAKRIFHPPKSLEDYITLLTGSEAIPEE</sequence>
<keyword evidence="3" id="KW-0540">Nuclease</keyword>
<dbReference type="OrthoDB" id="1432654at2759"/>
<feature type="compositionally biased region" description="Polar residues" evidence="6">
    <location>
        <begin position="254"/>
        <end position="263"/>
    </location>
</feature>
<dbReference type="PROSITE" id="PS50994">
    <property type="entry name" value="INTEGRASE"/>
    <property type="match status" value="1"/>
</dbReference>
<dbReference type="InterPro" id="IPR041588">
    <property type="entry name" value="Integrase_H2C2"/>
</dbReference>
<keyword evidence="1" id="KW-0808">Transferase</keyword>
<dbReference type="Pfam" id="PF03732">
    <property type="entry name" value="Retrotrans_gag"/>
    <property type="match status" value="1"/>
</dbReference>
<evidence type="ECO:0000256" key="2">
    <source>
        <dbReference type="ARBA" id="ARBA00022695"/>
    </source>
</evidence>
<dbReference type="CDD" id="cd01647">
    <property type="entry name" value="RT_LTR"/>
    <property type="match status" value="1"/>
</dbReference>
<dbReference type="FunFam" id="3.30.70.270:FF:000020">
    <property type="entry name" value="Transposon Tf2-6 polyprotein-like Protein"/>
    <property type="match status" value="1"/>
</dbReference>
<dbReference type="InterPro" id="IPR021109">
    <property type="entry name" value="Peptidase_aspartic_dom_sf"/>
</dbReference>
<feature type="compositionally biased region" description="Low complexity" evidence="6">
    <location>
        <begin position="48"/>
        <end position="59"/>
    </location>
</feature>
<dbReference type="GO" id="GO:0004519">
    <property type="term" value="F:endonuclease activity"/>
    <property type="evidence" value="ECO:0007669"/>
    <property type="project" value="UniProtKB-KW"/>
</dbReference>
<accession>A0A2Z6NX53</accession>
<dbReference type="InterPro" id="IPR043502">
    <property type="entry name" value="DNA/RNA_pol_sf"/>
</dbReference>
<keyword evidence="4" id="KW-0255">Endonuclease</keyword>
<dbReference type="InterPro" id="IPR012337">
    <property type="entry name" value="RNaseH-like_sf"/>
</dbReference>
<dbReference type="Pfam" id="PF17921">
    <property type="entry name" value="Integrase_H2C2"/>
    <property type="match status" value="1"/>
</dbReference>
<dbReference type="Pfam" id="PF08284">
    <property type="entry name" value="RVP_2"/>
    <property type="match status" value="1"/>
</dbReference>
<feature type="compositionally biased region" description="Pro residues" evidence="6">
    <location>
        <begin position="264"/>
        <end position="274"/>
    </location>
</feature>
<organism evidence="8 9">
    <name type="scientific">Trifolium subterraneum</name>
    <name type="common">Subterranean clover</name>
    <dbReference type="NCBI Taxonomy" id="3900"/>
    <lineage>
        <taxon>Eukaryota</taxon>
        <taxon>Viridiplantae</taxon>
        <taxon>Streptophyta</taxon>
        <taxon>Embryophyta</taxon>
        <taxon>Tracheophyta</taxon>
        <taxon>Spermatophyta</taxon>
        <taxon>Magnoliopsida</taxon>
        <taxon>eudicotyledons</taxon>
        <taxon>Gunneridae</taxon>
        <taxon>Pentapetalae</taxon>
        <taxon>rosids</taxon>
        <taxon>fabids</taxon>
        <taxon>Fabales</taxon>
        <taxon>Fabaceae</taxon>
        <taxon>Papilionoideae</taxon>
        <taxon>50 kb inversion clade</taxon>
        <taxon>NPAAA clade</taxon>
        <taxon>Hologalegina</taxon>
        <taxon>IRL clade</taxon>
        <taxon>Trifolieae</taxon>
        <taxon>Trifolium</taxon>
    </lineage>
</organism>
<dbReference type="GO" id="GO:0015074">
    <property type="term" value="P:DNA integration"/>
    <property type="evidence" value="ECO:0007669"/>
    <property type="project" value="InterPro"/>
</dbReference>
<dbReference type="Gene3D" id="3.30.420.10">
    <property type="entry name" value="Ribonuclease H-like superfamily/Ribonuclease H"/>
    <property type="match status" value="1"/>
</dbReference>
<dbReference type="Gene3D" id="1.10.340.70">
    <property type="match status" value="1"/>
</dbReference>
<dbReference type="InterPro" id="IPR001584">
    <property type="entry name" value="Integrase_cat-core"/>
</dbReference>
<evidence type="ECO:0000256" key="3">
    <source>
        <dbReference type="ARBA" id="ARBA00022722"/>
    </source>
</evidence>
<dbReference type="EMBL" id="DF973864">
    <property type="protein sequence ID" value="GAU41450.1"/>
    <property type="molecule type" value="Genomic_DNA"/>
</dbReference>
<dbReference type="Gene3D" id="3.30.70.270">
    <property type="match status" value="1"/>
</dbReference>
<evidence type="ECO:0000256" key="5">
    <source>
        <dbReference type="ARBA" id="ARBA00023268"/>
    </source>
</evidence>
<dbReference type="InterPro" id="IPR005162">
    <property type="entry name" value="Retrotrans_gag_dom"/>
</dbReference>
<dbReference type="SUPFAM" id="SSF50630">
    <property type="entry name" value="Acid proteases"/>
    <property type="match status" value="1"/>
</dbReference>
<dbReference type="SUPFAM" id="SSF53098">
    <property type="entry name" value="Ribonuclease H-like"/>
    <property type="match status" value="1"/>
</dbReference>
<feature type="region of interest" description="Disordered" evidence="6">
    <location>
        <begin position="239"/>
        <end position="275"/>
    </location>
</feature>
<dbReference type="PANTHER" id="PTHR37984:SF5">
    <property type="entry name" value="PROTEIN NYNRIN-LIKE"/>
    <property type="match status" value="1"/>
</dbReference>